<dbReference type="VEuPathDB" id="FungiDB:MMYC01_209366"/>
<proteinExistence type="predicted"/>
<organism evidence="1 2">
    <name type="scientific">Madurella mycetomatis</name>
    <dbReference type="NCBI Taxonomy" id="100816"/>
    <lineage>
        <taxon>Eukaryota</taxon>
        <taxon>Fungi</taxon>
        <taxon>Dikarya</taxon>
        <taxon>Ascomycota</taxon>
        <taxon>Pezizomycotina</taxon>
        <taxon>Sordariomycetes</taxon>
        <taxon>Sordariomycetidae</taxon>
        <taxon>Sordariales</taxon>
        <taxon>Sordariales incertae sedis</taxon>
        <taxon>Madurella</taxon>
    </lineage>
</organism>
<dbReference type="Proteomes" id="UP000078237">
    <property type="component" value="Unassembled WGS sequence"/>
</dbReference>
<sequence>MEFVLALEEPCLGHIHGDPNHPEQPNGHALTVSSQLLFLPSPSPPDAKALSEARAKAPASILNRLLALSASLGLENEVTPVQAWNRIRCRPQFGQLGVDRLQSLTRKLGEAVKCHG</sequence>
<keyword evidence="2" id="KW-1185">Reference proteome</keyword>
<evidence type="ECO:0000313" key="1">
    <source>
        <dbReference type="EMBL" id="KXX75007.1"/>
    </source>
</evidence>
<protein>
    <submittedName>
        <fullName evidence="1">Uncharacterized protein</fullName>
    </submittedName>
</protein>
<dbReference type="STRING" id="100816.A0A175VU10"/>
<accession>A0A175VU10</accession>
<gene>
    <name evidence="1" type="ORF">MMYC01_209366</name>
</gene>
<comment type="caution">
    <text evidence="1">The sequence shown here is derived from an EMBL/GenBank/DDBJ whole genome shotgun (WGS) entry which is preliminary data.</text>
</comment>
<dbReference type="AlphaFoldDB" id="A0A175VU10"/>
<evidence type="ECO:0000313" key="2">
    <source>
        <dbReference type="Proteomes" id="UP000078237"/>
    </source>
</evidence>
<reference evidence="1 2" key="1">
    <citation type="journal article" date="2016" name="Genome Announc.">
        <title>Genome Sequence of Madurella mycetomatis mm55, Isolated from a Human Mycetoma Case in Sudan.</title>
        <authorList>
            <person name="Smit S."/>
            <person name="Derks M.F."/>
            <person name="Bervoets S."/>
            <person name="Fahal A."/>
            <person name="van Leeuwen W."/>
            <person name="van Belkum A."/>
            <person name="van de Sande W.W."/>
        </authorList>
    </citation>
    <scope>NUCLEOTIDE SEQUENCE [LARGE SCALE GENOMIC DNA]</scope>
    <source>
        <strain evidence="2">mm55</strain>
    </source>
</reference>
<dbReference type="OrthoDB" id="2590011at2759"/>
<name>A0A175VU10_9PEZI</name>
<dbReference type="EMBL" id="LCTW02000302">
    <property type="protein sequence ID" value="KXX75007.1"/>
    <property type="molecule type" value="Genomic_DNA"/>
</dbReference>